<dbReference type="GO" id="GO:0015074">
    <property type="term" value="P:DNA integration"/>
    <property type="evidence" value="ECO:0007669"/>
    <property type="project" value="UniProtKB-KW"/>
</dbReference>
<comment type="caution">
    <text evidence="7">The sequence shown here is derived from an EMBL/GenBank/DDBJ whole genome shotgun (WGS) entry which is preliminary data.</text>
</comment>
<accession>A0ABD5D8W9</accession>
<organism evidence="7">
    <name type="scientific">Acinetobacter baumannii</name>
    <dbReference type="NCBI Taxonomy" id="470"/>
    <lineage>
        <taxon>Bacteria</taxon>
        <taxon>Pseudomonadati</taxon>
        <taxon>Pseudomonadota</taxon>
        <taxon>Gammaproteobacteria</taxon>
        <taxon>Moraxellales</taxon>
        <taxon>Moraxellaceae</taxon>
        <taxon>Acinetobacter</taxon>
        <taxon>Acinetobacter calcoaceticus/baumannii complex</taxon>
    </lineage>
</organism>
<dbReference type="SMART" id="SM00857">
    <property type="entry name" value="Resolvase"/>
    <property type="match status" value="1"/>
</dbReference>
<dbReference type="EMBL" id="VMBB01000021">
    <property type="protein sequence ID" value="MDR8261615.1"/>
    <property type="molecule type" value="Genomic_DNA"/>
</dbReference>
<evidence type="ECO:0000256" key="4">
    <source>
        <dbReference type="PIRSR" id="PIRSR606118-50"/>
    </source>
</evidence>
<evidence type="ECO:0000313" key="7">
    <source>
        <dbReference type="EMBL" id="MDR8261615.1"/>
    </source>
</evidence>
<dbReference type="PROSITE" id="PS00397">
    <property type="entry name" value="RECOMBINASES_1"/>
    <property type="match status" value="1"/>
</dbReference>
<dbReference type="AlphaFoldDB" id="A0ABD5D8W9"/>
<dbReference type="RefSeq" id="WP_004716581.1">
    <property type="nucleotide sequence ID" value="NZ_JAESHO010000001.1"/>
</dbReference>
<name>A0ABD5D8W9_ACIBA</name>
<dbReference type="GO" id="GO:0003677">
    <property type="term" value="F:DNA binding"/>
    <property type="evidence" value="ECO:0007669"/>
    <property type="project" value="UniProtKB-KW"/>
</dbReference>
<feature type="active site" description="O-(5'-phospho-DNA)-serine intermediate" evidence="4 5">
    <location>
        <position position="12"/>
    </location>
</feature>
<evidence type="ECO:0000259" key="6">
    <source>
        <dbReference type="PROSITE" id="PS51736"/>
    </source>
</evidence>
<dbReference type="InterPro" id="IPR006119">
    <property type="entry name" value="Resolv_N"/>
</dbReference>
<keyword evidence="2" id="KW-0238">DNA-binding</keyword>
<dbReference type="PANTHER" id="PTHR30461:SF25">
    <property type="entry name" value="RESOLVASE-RELATED"/>
    <property type="match status" value="1"/>
</dbReference>
<keyword evidence="1" id="KW-0229">DNA integration</keyword>
<sequence>MTITVRIYVRASTKDQNAERALEDLITFSETISERHVTYIENYSGTKLDRPQLNRLLEEANQGDVLLVESVDRLSRLTQENFEILKNRIREKGLRLVVADLPTSYVQFENQGEITSAILGFMNNMLIDLLATMARLDNEKRIERIKQGMARAGYKPKGKTKNTAKHLRIIELIKTGALTKEEVAKAVGVSESTVYRAIRHEEQKAAAQDS</sequence>
<evidence type="ECO:0000256" key="1">
    <source>
        <dbReference type="ARBA" id="ARBA00022908"/>
    </source>
</evidence>
<evidence type="ECO:0000256" key="3">
    <source>
        <dbReference type="ARBA" id="ARBA00023172"/>
    </source>
</evidence>
<dbReference type="PANTHER" id="PTHR30461">
    <property type="entry name" value="DNA-INVERTASE FROM LAMBDOID PROPHAGE"/>
    <property type="match status" value="1"/>
</dbReference>
<dbReference type="Pfam" id="PF00239">
    <property type="entry name" value="Resolvase"/>
    <property type="match status" value="1"/>
</dbReference>
<dbReference type="Gene3D" id="3.40.50.1390">
    <property type="entry name" value="Resolvase, N-terminal catalytic domain"/>
    <property type="match status" value="1"/>
</dbReference>
<gene>
    <name evidence="7" type="ORF">FPK87_14250</name>
</gene>
<dbReference type="GO" id="GO:0006310">
    <property type="term" value="P:DNA recombination"/>
    <property type="evidence" value="ECO:0007669"/>
    <property type="project" value="UniProtKB-KW"/>
</dbReference>
<evidence type="ECO:0000256" key="5">
    <source>
        <dbReference type="PROSITE-ProRule" id="PRU10137"/>
    </source>
</evidence>
<dbReference type="Gene3D" id="1.10.10.60">
    <property type="entry name" value="Homeodomain-like"/>
    <property type="match status" value="1"/>
</dbReference>
<keyword evidence="3" id="KW-0233">DNA recombination</keyword>
<dbReference type="InterPro" id="IPR006118">
    <property type="entry name" value="Recombinase_CS"/>
</dbReference>
<dbReference type="InterPro" id="IPR050639">
    <property type="entry name" value="SSR_resolvase"/>
</dbReference>
<proteinExistence type="predicted"/>
<dbReference type="Pfam" id="PF13384">
    <property type="entry name" value="HTH_23"/>
    <property type="match status" value="1"/>
</dbReference>
<dbReference type="InterPro" id="IPR036162">
    <property type="entry name" value="Resolvase-like_N_sf"/>
</dbReference>
<protein>
    <submittedName>
        <fullName evidence="7">Resolvase</fullName>
    </submittedName>
</protein>
<dbReference type="PROSITE" id="PS51736">
    <property type="entry name" value="RECOMBINASES_3"/>
    <property type="match status" value="1"/>
</dbReference>
<dbReference type="SUPFAM" id="SSF53041">
    <property type="entry name" value="Resolvase-like"/>
    <property type="match status" value="1"/>
</dbReference>
<reference evidence="7" key="1">
    <citation type="submission" date="2019-07" db="EMBL/GenBank/DDBJ databases">
        <title>Biological characteristics of mucoid Acinetobacter baumannii from a general hospital in China.</title>
        <authorList>
            <person name="Hua X."/>
            <person name="Yu Y."/>
        </authorList>
    </citation>
    <scope>NUCLEOTIDE SEQUENCE [LARGE SCALE GENOMIC DNA]</scope>
    <source>
        <strain evidence="7">N41</strain>
    </source>
</reference>
<evidence type="ECO:0000256" key="2">
    <source>
        <dbReference type="ARBA" id="ARBA00023125"/>
    </source>
</evidence>
<dbReference type="PROSITE" id="PS00398">
    <property type="entry name" value="RECOMBINASES_2"/>
    <property type="match status" value="1"/>
</dbReference>
<feature type="domain" description="Resolvase/invertase-type recombinase catalytic" evidence="6">
    <location>
        <begin position="4"/>
        <end position="156"/>
    </location>
</feature>